<dbReference type="PANTHER" id="PTHR35535">
    <property type="entry name" value="HEAT SHOCK PROTEIN HSLJ"/>
    <property type="match status" value="1"/>
</dbReference>
<keyword evidence="2" id="KW-0472">Membrane</keyword>
<dbReference type="Proteomes" id="UP001595445">
    <property type="component" value="Unassembled WGS sequence"/>
</dbReference>
<dbReference type="InterPro" id="IPR053147">
    <property type="entry name" value="Hsp_HslJ-like"/>
</dbReference>
<evidence type="ECO:0000256" key="3">
    <source>
        <dbReference type="ARBA" id="ARBA00023139"/>
    </source>
</evidence>
<evidence type="ECO:0000259" key="6">
    <source>
        <dbReference type="Pfam" id="PF03724"/>
    </source>
</evidence>
<evidence type="ECO:0000256" key="4">
    <source>
        <dbReference type="ARBA" id="ARBA00023288"/>
    </source>
</evidence>
<dbReference type="Gene3D" id="2.40.128.270">
    <property type="match status" value="1"/>
</dbReference>
<reference evidence="9" key="1">
    <citation type="journal article" date="2019" name="Int. J. Syst. Evol. Microbiol.">
        <title>The Global Catalogue of Microorganisms (GCM) 10K type strain sequencing project: providing services to taxonomists for standard genome sequencing and annotation.</title>
        <authorList>
            <consortium name="The Broad Institute Genomics Platform"/>
            <consortium name="The Broad Institute Genome Sequencing Center for Infectious Disease"/>
            <person name="Wu L."/>
            <person name="Ma J."/>
        </authorList>
    </citation>
    <scope>NUCLEOTIDE SEQUENCE [LARGE SCALE GENOMIC DNA]</scope>
    <source>
        <strain evidence="9">KCTC 62102</strain>
    </source>
</reference>
<dbReference type="Pfam" id="PF03724">
    <property type="entry name" value="META"/>
    <property type="match status" value="1"/>
</dbReference>
<feature type="domain" description="DUF306" evidence="6">
    <location>
        <begin position="290"/>
        <end position="394"/>
    </location>
</feature>
<dbReference type="Pfam" id="PF09619">
    <property type="entry name" value="YscW"/>
    <property type="match status" value="1"/>
</dbReference>
<dbReference type="InterPro" id="IPR038670">
    <property type="entry name" value="HslJ-like_sf"/>
</dbReference>
<feature type="signal peptide" evidence="5">
    <location>
        <begin position="1"/>
        <end position="19"/>
    </location>
</feature>
<dbReference type="InterPro" id="IPR036328">
    <property type="entry name" value="MliC_sf"/>
</dbReference>
<evidence type="ECO:0000256" key="5">
    <source>
        <dbReference type="SAM" id="SignalP"/>
    </source>
</evidence>
<protein>
    <submittedName>
        <fullName evidence="8">META domain-containing protein</fullName>
    </submittedName>
</protein>
<sequence>MRRITIALLLLGSALPASARDISGQVSYLQRIALDPAAQLVVELTGPSGLTGEFREDAEGRQVPLPFTVSTDDTGAQFLRAAILVGGAAQWVTPPIPVPAGDEPLDLGMITMGAFVPMGFTSQLRCGDTLIDVGFIGDEARMRLGGTVYSLPLAVSASGARFSDGQTPETMIWTKGNTALVTIAGWDLPECQATAMPSALPFTARGNEPGWVLNVSGEGMVLAMQDGTEIRTSLPAAEDGPDGTVFATDQLIVTVAPEICRDTMTGMPHPLGVAVQAGEQVLQGCGGNPADLLQGNWVVQGIDGTPLPAEAEVTMAFSGDRVYGKSACNRYNAGVHLTGEALVIEPGPMTMMACDEVLMSIERSFIGALQGASAFDFDTDSGALILMAEGRPVVTAVPAP</sequence>
<dbReference type="SUPFAM" id="SSF141488">
    <property type="entry name" value="YdhA-like"/>
    <property type="match status" value="1"/>
</dbReference>
<dbReference type="PANTHER" id="PTHR35535:SF1">
    <property type="entry name" value="HEAT SHOCK PROTEIN HSLJ"/>
    <property type="match status" value="1"/>
</dbReference>
<dbReference type="InterPro" id="IPR039366">
    <property type="entry name" value="Pilotin"/>
</dbReference>
<evidence type="ECO:0000313" key="8">
    <source>
        <dbReference type="EMBL" id="MFC3086277.1"/>
    </source>
</evidence>
<accession>A0ABV7DUW7</accession>
<comment type="caution">
    <text evidence="8">The sequence shown here is derived from an EMBL/GenBank/DDBJ whole genome shotgun (WGS) entry which is preliminary data.</text>
</comment>
<evidence type="ECO:0000256" key="2">
    <source>
        <dbReference type="ARBA" id="ARBA00023136"/>
    </source>
</evidence>
<dbReference type="Gene3D" id="2.40.128.200">
    <property type="match status" value="1"/>
</dbReference>
<evidence type="ECO:0000256" key="1">
    <source>
        <dbReference type="ARBA" id="ARBA00022729"/>
    </source>
</evidence>
<keyword evidence="9" id="KW-1185">Reference proteome</keyword>
<dbReference type="EMBL" id="JBHRSM010000016">
    <property type="protein sequence ID" value="MFC3086277.1"/>
    <property type="molecule type" value="Genomic_DNA"/>
</dbReference>
<keyword evidence="1 5" id="KW-0732">Signal</keyword>
<dbReference type="Pfam" id="PF09864">
    <property type="entry name" value="MliC"/>
    <property type="match status" value="1"/>
</dbReference>
<feature type="chain" id="PRO_5046279733" evidence="5">
    <location>
        <begin position="20"/>
        <end position="400"/>
    </location>
</feature>
<dbReference type="InterPro" id="IPR005184">
    <property type="entry name" value="DUF306_Meta_HslJ"/>
</dbReference>
<proteinExistence type="predicted"/>
<organism evidence="8 9">
    <name type="scientific">Tabrizicola soli</name>
    <dbReference type="NCBI Taxonomy" id="2185115"/>
    <lineage>
        <taxon>Bacteria</taxon>
        <taxon>Pseudomonadati</taxon>
        <taxon>Pseudomonadota</taxon>
        <taxon>Alphaproteobacteria</taxon>
        <taxon>Rhodobacterales</taxon>
        <taxon>Paracoccaceae</taxon>
        <taxon>Tabrizicola</taxon>
    </lineage>
</organism>
<evidence type="ECO:0000313" key="9">
    <source>
        <dbReference type="Proteomes" id="UP001595445"/>
    </source>
</evidence>
<dbReference type="InterPro" id="IPR018660">
    <property type="entry name" value="MliC"/>
</dbReference>
<dbReference type="RefSeq" id="WP_197646794.1">
    <property type="nucleotide sequence ID" value="NZ_JAEACP010000020.1"/>
</dbReference>
<gene>
    <name evidence="8" type="ORF">ACFOD6_09490</name>
</gene>
<keyword evidence="3" id="KW-0564">Palmitate</keyword>
<feature type="domain" description="C-type lysozyme inhibitor" evidence="7">
    <location>
        <begin position="125"/>
        <end position="187"/>
    </location>
</feature>
<keyword evidence="4" id="KW-0449">Lipoprotein</keyword>
<evidence type="ECO:0000259" key="7">
    <source>
        <dbReference type="Pfam" id="PF09864"/>
    </source>
</evidence>
<name>A0ABV7DUW7_9RHOB</name>